<evidence type="ECO:0000313" key="14">
    <source>
        <dbReference type="EMBL" id="WWC92630.1"/>
    </source>
</evidence>
<dbReference type="InterPro" id="IPR015947">
    <property type="entry name" value="PUA-like_sf"/>
</dbReference>
<dbReference type="InterPro" id="IPR003959">
    <property type="entry name" value="ATPase_AAA_core"/>
</dbReference>
<dbReference type="Pfam" id="PF00004">
    <property type="entry name" value="AAA"/>
    <property type="match status" value="1"/>
</dbReference>
<comment type="catalytic activity">
    <reaction evidence="6">
        <text>Hydrolysis of proteins in presence of ATP.</text>
        <dbReference type="EC" id="3.4.21.53"/>
    </reaction>
</comment>
<dbReference type="Pfam" id="PF22667">
    <property type="entry name" value="Lon_lid"/>
    <property type="match status" value="1"/>
</dbReference>
<evidence type="ECO:0000256" key="9">
    <source>
        <dbReference type="PIRSR" id="PIRSR001174-2"/>
    </source>
</evidence>
<feature type="region of interest" description="Disordered" evidence="11">
    <location>
        <begin position="241"/>
        <end position="264"/>
    </location>
</feature>
<gene>
    <name evidence="14" type="ORF">L201_007589</name>
</gene>
<feature type="compositionally biased region" description="Low complexity" evidence="11">
    <location>
        <begin position="241"/>
        <end position="252"/>
    </location>
</feature>
<feature type="domain" description="Lon N-terminal" evidence="13">
    <location>
        <begin position="10"/>
        <end position="203"/>
    </location>
</feature>
<dbReference type="AlphaFoldDB" id="A0AAX4K742"/>
<dbReference type="GO" id="GO:0004252">
    <property type="term" value="F:serine-type endopeptidase activity"/>
    <property type="evidence" value="ECO:0007669"/>
    <property type="project" value="UniProtKB-UniRule"/>
</dbReference>
<feature type="domain" description="Lon proteolytic" evidence="12">
    <location>
        <begin position="709"/>
        <end position="897"/>
    </location>
</feature>
<dbReference type="GO" id="GO:0006508">
    <property type="term" value="P:proteolysis"/>
    <property type="evidence" value="ECO:0007669"/>
    <property type="project" value="UniProtKB-KW"/>
</dbReference>
<dbReference type="GO" id="GO:0030163">
    <property type="term" value="P:protein catabolic process"/>
    <property type="evidence" value="ECO:0007669"/>
    <property type="project" value="InterPro"/>
</dbReference>
<dbReference type="EMBL" id="CP144108">
    <property type="protein sequence ID" value="WWC92630.1"/>
    <property type="molecule type" value="Genomic_DNA"/>
</dbReference>
<dbReference type="InterPro" id="IPR027417">
    <property type="entry name" value="P-loop_NTPase"/>
</dbReference>
<dbReference type="InterPro" id="IPR003593">
    <property type="entry name" value="AAA+_ATPase"/>
</dbReference>
<accession>A0AAX4K742</accession>
<dbReference type="InterPro" id="IPR027065">
    <property type="entry name" value="Lon_Prtase"/>
</dbReference>
<dbReference type="RefSeq" id="XP_066079392.1">
    <property type="nucleotide sequence ID" value="XM_066223295.1"/>
</dbReference>
<evidence type="ECO:0000256" key="1">
    <source>
        <dbReference type="ARBA" id="ARBA00022670"/>
    </source>
</evidence>
<proteinExistence type="inferred from homology"/>
<keyword evidence="5 7" id="KW-0067">ATP-binding</keyword>
<dbReference type="PROSITE" id="PS51786">
    <property type="entry name" value="LON_PROTEOLYTIC"/>
    <property type="match status" value="1"/>
</dbReference>
<dbReference type="PIRSF" id="PIRSF001174">
    <property type="entry name" value="Lon_proteas"/>
    <property type="match status" value="1"/>
</dbReference>
<evidence type="ECO:0000256" key="10">
    <source>
        <dbReference type="PROSITE-ProRule" id="PRU01122"/>
    </source>
</evidence>
<dbReference type="Pfam" id="PF05362">
    <property type="entry name" value="Lon_C"/>
    <property type="match status" value="1"/>
</dbReference>
<dbReference type="SUPFAM" id="SSF54211">
    <property type="entry name" value="Ribosomal protein S5 domain 2-like"/>
    <property type="match status" value="1"/>
</dbReference>
<dbReference type="InterPro" id="IPR008269">
    <property type="entry name" value="Lon_proteolytic"/>
</dbReference>
<dbReference type="Gene3D" id="1.10.8.60">
    <property type="match status" value="1"/>
</dbReference>
<dbReference type="PROSITE" id="PS51787">
    <property type="entry name" value="LON_N"/>
    <property type="match status" value="1"/>
</dbReference>
<feature type="active site" evidence="8 10">
    <location>
        <position position="845"/>
    </location>
</feature>
<dbReference type="GeneID" id="91098257"/>
<evidence type="ECO:0000256" key="3">
    <source>
        <dbReference type="ARBA" id="ARBA00022801"/>
    </source>
</evidence>
<dbReference type="GO" id="GO:0016887">
    <property type="term" value="F:ATP hydrolysis activity"/>
    <property type="evidence" value="ECO:0007669"/>
    <property type="project" value="InterPro"/>
</dbReference>
<evidence type="ECO:0000256" key="7">
    <source>
        <dbReference type="PIRNR" id="PIRNR001174"/>
    </source>
</evidence>
<reference evidence="14 15" key="1">
    <citation type="submission" date="2024-01" db="EMBL/GenBank/DDBJ databases">
        <title>Comparative genomics of Cryptococcus and Kwoniella reveals pathogenesis evolution and contrasting modes of karyotype evolution via chromosome fusion or intercentromeric recombination.</title>
        <authorList>
            <person name="Coelho M.A."/>
            <person name="David-Palma M."/>
            <person name="Shea T."/>
            <person name="Bowers K."/>
            <person name="McGinley-Smith S."/>
            <person name="Mohammad A.W."/>
            <person name="Gnirke A."/>
            <person name="Yurkov A.M."/>
            <person name="Nowrousian M."/>
            <person name="Sun S."/>
            <person name="Cuomo C.A."/>
            <person name="Heitman J."/>
        </authorList>
    </citation>
    <scope>NUCLEOTIDE SEQUENCE [LARGE SCALE GENOMIC DNA]</scope>
    <source>
        <strain evidence="14 15">CBS 6074</strain>
    </source>
</reference>
<dbReference type="FunFam" id="3.40.50.300:FF:000021">
    <property type="entry name" value="Lon protease homolog"/>
    <property type="match status" value="1"/>
</dbReference>
<dbReference type="GO" id="GO:0004176">
    <property type="term" value="F:ATP-dependent peptidase activity"/>
    <property type="evidence" value="ECO:0007669"/>
    <property type="project" value="UniProtKB-UniRule"/>
</dbReference>
<dbReference type="Gene3D" id="1.20.5.5270">
    <property type="match status" value="1"/>
</dbReference>
<evidence type="ECO:0000256" key="4">
    <source>
        <dbReference type="ARBA" id="ARBA00022825"/>
    </source>
</evidence>
<dbReference type="Gene3D" id="2.30.130.40">
    <property type="entry name" value="LON domain-like"/>
    <property type="match status" value="1"/>
</dbReference>
<dbReference type="SUPFAM" id="SSF52540">
    <property type="entry name" value="P-loop containing nucleoside triphosphate hydrolases"/>
    <property type="match status" value="1"/>
</dbReference>
<keyword evidence="4 7" id="KW-0720">Serine protease</keyword>
<evidence type="ECO:0000259" key="12">
    <source>
        <dbReference type="PROSITE" id="PS51786"/>
    </source>
</evidence>
<evidence type="ECO:0000256" key="2">
    <source>
        <dbReference type="ARBA" id="ARBA00022741"/>
    </source>
</evidence>
<keyword evidence="1 7" id="KW-0645">Protease</keyword>
<dbReference type="SUPFAM" id="SSF88697">
    <property type="entry name" value="PUA domain-like"/>
    <property type="match status" value="1"/>
</dbReference>
<dbReference type="SMART" id="SM00382">
    <property type="entry name" value="AAA"/>
    <property type="match status" value="1"/>
</dbReference>
<dbReference type="InterPro" id="IPR004815">
    <property type="entry name" value="Lon_bac/euk-typ"/>
</dbReference>
<name>A0AAX4K742_9TREE</name>
<dbReference type="InterPro" id="IPR014721">
    <property type="entry name" value="Ribsml_uS5_D2-typ_fold_subgr"/>
</dbReference>
<dbReference type="InterPro" id="IPR046336">
    <property type="entry name" value="Lon_prtase_N_sf"/>
</dbReference>
<dbReference type="Pfam" id="PF02190">
    <property type="entry name" value="LON_substr_bdg"/>
    <property type="match status" value="1"/>
</dbReference>
<feature type="binding site" evidence="9">
    <location>
        <begin position="455"/>
        <end position="462"/>
    </location>
    <ligand>
        <name>ATP</name>
        <dbReference type="ChEBI" id="CHEBI:30616"/>
    </ligand>
</feature>
<dbReference type="GO" id="GO:0005524">
    <property type="term" value="F:ATP binding"/>
    <property type="evidence" value="ECO:0007669"/>
    <property type="project" value="UniProtKB-KW"/>
</dbReference>
<evidence type="ECO:0000256" key="8">
    <source>
        <dbReference type="PIRSR" id="PIRSR001174-1"/>
    </source>
</evidence>
<feature type="active site" evidence="8 10">
    <location>
        <position position="802"/>
    </location>
</feature>
<evidence type="ECO:0000259" key="13">
    <source>
        <dbReference type="PROSITE" id="PS51787"/>
    </source>
</evidence>
<evidence type="ECO:0000313" key="15">
    <source>
        <dbReference type="Proteomes" id="UP001355207"/>
    </source>
</evidence>
<dbReference type="InterPro" id="IPR020568">
    <property type="entry name" value="Ribosomal_Su5_D2-typ_SF"/>
</dbReference>
<dbReference type="EC" id="3.4.21.-" evidence="7"/>
<keyword evidence="15" id="KW-1185">Reference proteome</keyword>
<dbReference type="InterPro" id="IPR054594">
    <property type="entry name" value="Lon_lid"/>
</dbReference>
<organism evidence="14 15">
    <name type="scientific">Kwoniella dendrophila CBS 6074</name>
    <dbReference type="NCBI Taxonomy" id="1295534"/>
    <lineage>
        <taxon>Eukaryota</taxon>
        <taxon>Fungi</taxon>
        <taxon>Dikarya</taxon>
        <taxon>Basidiomycota</taxon>
        <taxon>Agaricomycotina</taxon>
        <taxon>Tremellomycetes</taxon>
        <taxon>Tremellales</taxon>
        <taxon>Cryptococcaceae</taxon>
        <taxon>Kwoniella</taxon>
    </lineage>
</organism>
<dbReference type="Gene3D" id="3.30.230.10">
    <property type="match status" value="1"/>
</dbReference>
<dbReference type="Proteomes" id="UP001355207">
    <property type="component" value="Chromosome 11"/>
</dbReference>
<comment type="similarity">
    <text evidence="7 10">Belongs to the peptidase S16 family.</text>
</comment>
<evidence type="ECO:0000256" key="6">
    <source>
        <dbReference type="ARBA" id="ARBA00050665"/>
    </source>
</evidence>
<keyword evidence="2 7" id="KW-0547">Nucleotide-binding</keyword>
<dbReference type="Gene3D" id="3.40.50.300">
    <property type="entry name" value="P-loop containing nucleotide triphosphate hydrolases"/>
    <property type="match status" value="1"/>
</dbReference>
<protein>
    <recommendedName>
        <fullName evidence="7">Lon protease homolog</fullName>
        <ecNumber evidence="7">3.4.21.-</ecNumber>
    </recommendedName>
</protein>
<evidence type="ECO:0000256" key="5">
    <source>
        <dbReference type="ARBA" id="ARBA00022840"/>
    </source>
</evidence>
<dbReference type="SMART" id="SM00464">
    <property type="entry name" value="LON"/>
    <property type="match status" value="1"/>
</dbReference>
<dbReference type="PANTHER" id="PTHR10046">
    <property type="entry name" value="ATP DEPENDENT LON PROTEASE FAMILY MEMBER"/>
    <property type="match status" value="1"/>
</dbReference>
<dbReference type="PRINTS" id="PR00830">
    <property type="entry name" value="ENDOLAPTASE"/>
</dbReference>
<evidence type="ECO:0000256" key="11">
    <source>
        <dbReference type="SAM" id="MobiDB-lite"/>
    </source>
</evidence>
<keyword evidence="3 7" id="KW-0378">Hydrolase</keyword>
<sequence>MTTPLLPSSLPLIPLSPPQVLFPHLRASIPLTSNQLTSVLDAVQSNLGGKGGNGERGMIGVIPVADGDRRVGRWGCAARIKTIQKSPDDDDLYLLLVEGLTRIRLPRSLPPILSILPSVPIPSSPYSLAIPNLIPPTIDLLPYANRLVPEQLHSRMAILPPSLLADMLITIVGVDWDLKVEILGIPDINQRFTRVKEILLDLMKIRDIEPPLDSGISKDRGLVKLSNSRALIPTKSKSQSSSISSFIQDPSTTKSKSNDNHDNDHALLNIPEDIRNLFILYQSRIDKKEFTKIADETIKKELIKLSKISPQSAEYGVSRNYLETLLSLPFKKVSMNYDINLKKAKKLLDDDHEGLENVKKRVVEYLAVYRLKRQLFLESQEQKKLVNSVRPNDIKGEEKLDGDIEKDLLSLVPPSSKLNDQSSSMDQIDRQDILEDEEPSADIYRDKGPILLLVGPPGVGKTSIAKSLATSLGRKFHRISLGGVRDEAEIRGHRRTYVGSLPGLLVQGMRKVGVSNPLILLDELDKVGHGGFHGDPSAALLEALDPAQNWNFHDHYLGDVPIDLSQVLFIGTANSLDTISWPLLDRCEVIHCSGYITPEKLAIAQKFLLPKQIKECGLDSQLIKLREGVLEKVITDYTREAGVRNLERQIGKLCRNKAVEYSISRELKSATGEPNGEIVSGDYDPLVKLEDVEKILGVSHNGRERPDSNVRPGVVNGLSYNGSGNGSLLIIETLLIPGGSGKLVTTGRLGEVFKESIELCLTWVKSRSMNLGITQSPHENPLKGYDVHFHIPEGAIPKDGPSAGIATVLAFVSLLTGRVISSDIAITGEMSLRGSCLRIGGVKEKVIGAHRVGVKKIILPRSNQADIEADVPELVKKEIQFIYVDKIEQAIEETWGKEIWVDGDKELTGKIHARL</sequence>
<dbReference type="CDD" id="cd19500">
    <property type="entry name" value="RecA-like_Lon"/>
    <property type="match status" value="1"/>
</dbReference>
<dbReference type="InterPro" id="IPR003111">
    <property type="entry name" value="Lon_prtase_N"/>
</dbReference>